<protein>
    <submittedName>
        <fullName evidence="1">Uncharacterized protein</fullName>
    </submittedName>
</protein>
<accession>A0A151RVT5</accession>
<feature type="non-terminal residue" evidence="1">
    <location>
        <position position="1"/>
    </location>
</feature>
<evidence type="ECO:0000313" key="1">
    <source>
        <dbReference type="EMBL" id="KYP46644.1"/>
    </source>
</evidence>
<dbReference type="PANTHER" id="PTHR19446">
    <property type="entry name" value="REVERSE TRANSCRIPTASES"/>
    <property type="match status" value="1"/>
</dbReference>
<name>A0A151RVT5_CAJCA</name>
<dbReference type="AlphaFoldDB" id="A0A151RVT5"/>
<proteinExistence type="predicted"/>
<gene>
    <name evidence="1" type="ORF">KK1_031740</name>
</gene>
<evidence type="ECO:0000313" key="2">
    <source>
        <dbReference type="Proteomes" id="UP000075243"/>
    </source>
</evidence>
<dbReference type="EMBL" id="KQ483551">
    <property type="protein sequence ID" value="KYP46644.1"/>
    <property type="molecule type" value="Genomic_DNA"/>
</dbReference>
<reference evidence="1" key="1">
    <citation type="journal article" date="2012" name="Nat. Biotechnol.">
        <title>Draft genome sequence of pigeonpea (Cajanus cajan), an orphan legume crop of resource-poor farmers.</title>
        <authorList>
            <person name="Varshney R.K."/>
            <person name="Chen W."/>
            <person name="Li Y."/>
            <person name="Bharti A.K."/>
            <person name="Saxena R.K."/>
            <person name="Schlueter J.A."/>
            <person name="Donoghue M.T."/>
            <person name="Azam S."/>
            <person name="Fan G."/>
            <person name="Whaley A.M."/>
            <person name="Farmer A.D."/>
            <person name="Sheridan J."/>
            <person name="Iwata A."/>
            <person name="Tuteja R."/>
            <person name="Penmetsa R.V."/>
            <person name="Wu W."/>
            <person name="Upadhyaya H.D."/>
            <person name="Yang S.P."/>
            <person name="Shah T."/>
            <person name="Saxena K.B."/>
            <person name="Michael T."/>
            <person name="McCombie W.R."/>
            <person name="Yang B."/>
            <person name="Zhang G."/>
            <person name="Yang H."/>
            <person name="Wang J."/>
            <person name="Spillane C."/>
            <person name="Cook D.R."/>
            <person name="May G.D."/>
            <person name="Xu X."/>
            <person name="Jackson S.A."/>
        </authorList>
    </citation>
    <scope>NUCLEOTIDE SEQUENCE [LARGE SCALE GENOMIC DNA]</scope>
</reference>
<organism evidence="1 2">
    <name type="scientific">Cajanus cajan</name>
    <name type="common">Pigeon pea</name>
    <name type="synonym">Cajanus indicus</name>
    <dbReference type="NCBI Taxonomy" id="3821"/>
    <lineage>
        <taxon>Eukaryota</taxon>
        <taxon>Viridiplantae</taxon>
        <taxon>Streptophyta</taxon>
        <taxon>Embryophyta</taxon>
        <taxon>Tracheophyta</taxon>
        <taxon>Spermatophyta</taxon>
        <taxon>Magnoliopsida</taxon>
        <taxon>eudicotyledons</taxon>
        <taxon>Gunneridae</taxon>
        <taxon>Pentapetalae</taxon>
        <taxon>rosids</taxon>
        <taxon>fabids</taxon>
        <taxon>Fabales</taxon>
        <taxon>Fabaceae</taxon>
        <taxon>Papilionoideae</taxon>
        <taxon>50 kb inversion clade</taxon>
        <taxon>NPAAA clade</taxon>
        <taxon>indigoferoid/millettioid clade</taxon>
        <taxon>Phaseoleae</taxon>
        <taxon>Cajanus</taxon>
    </lineage>
</organism>
<dbReference type="Proteomes" id="UP000075243">
    <property type="component" value="Unassembled WGS sequence"/>
</dbReference>
<dbReference type="Gramene" id="C.cajan_31267.t">
    <property type="protein sequence ID" value="C.cajan_31267.t"/>
    <property type="gene ID" value="C.cajan_31267"/>
</dbReference>
<keyword evidence="2" id="KW-1185">Reference proteome</keyword>
<sequence length="171" mass="20008">FYKEFFKKESHGAFVGMHLGVSSILGEEVVTTLLAPISKKEVRRVVMSMKSFKAPHLDKFQPFFYKQFWHIVGAFLHGFLDESLLERLIMLISKINNPYNFKGFFVPERGTLDNSILVQETLHFISKDKIAMRTMSLKTDLKKAYDRVSWDFLQATLHKFDFPTHIIQQIM</sequence>